<accession>D7M3B4</accession>
<dbReference type="Gramene" id="Al_scaffold_0006_3688">
    <property type="protein sequence ID" value="Al_scaffold_0006_3688"/>
    <property type="gene ID" value="Al_scaffold_0006_3688"/>
</dbReference>
<feature type="compositionally biased region" description="Low complexity" evidence="1">
    <location>
        <begin position="269"/>
        <end position="291"/>
    </location>
</feature>
<evidence type="ECO:0000256" key="1">
    <source>
        <dbReference type="SAM" id="MobiDB-lite"/>
    </source>
</evidence>
<proteinExistence type="predicted"/>
<dbReference type="HOGENOM" id="CLU_957623_0_0_1"/>
<organism evidence="3">
    <name type="scientific">Arabidopsis lyrata subsp. lyrata</name>
    <name type="common">Lyre-leaved rock-cress</name>
    <dbReference type="NCBI Taxonomy" id="81972"/>
    <lineage>
        <taxon>Eukaryota</taxon>
        <taxon>Viridiplantae</taxon>
        <taxon>Streptophyta</taxon>
        <taxon>Embryophyta</taxon>
        <taxon>Tracheophyta</taxon>
        <taxon>Spermatophyta</taxon>
        <taxon>Magnoliopsida</taxon>
        <taxon>eudicotyledons</taxon>
        <taxon>Gunneridae</taxon>
        <taxon>Pentapetalae</taxon>
        <taxon>rosids</taxon>
        <taxon>malvids</taxon>
        <taxon>Brassicales</taxon>
        <taxon>Brassicaceae</taxon>
        <taxon>Camelineae</taxon>
        <taxon>Arabidopsis</taxon>
    </lineage>
</organism>
<feature type="region of interest" description="Disordered" evidence="1">
    <location>
        <begin position="261"/>
        <end position="291"/>
    </location>
</feature>
<evidence type="ECO:0000313" key="3">
    <source>
        <dbReference type="Proteomes" id="UP000008694"/>
    </source>
</evidence>
<evidence type="ECO:0000313" key="2">
    <source>
        <dbReference type="EMBL" id="EFH51144.1"/>
    </source>
</evidence>
<feature type="compositionally biased region" description="Polar residues" evidence="1">
    <location>
        <begin position="113"/>
        <end position="136"/>
    </location>
</feature>
<name>D7M3B4_ARALL</name>
<reference evidence="3" key="1">
    <citation type="journal article" date="2011" name="Nat. Genet.">
        <title>The Arabidopsis lyrata genome sequence and the basis of rapid genome size change.</title>
        <authorList>
            <person name="Hu T.T."/>
            <person name="Pattyn P."/>
            <person name="Bakker E.G."/>
            <person name="Cao J."/>
            <person name="Cheng J.-F."/>
            <person name="Clark R.M."/>
            <person name="Fahlgren N."/>
            <person name="Fawcett J.A."/>
            <person name="Grimwood J."/>
            <person name="Gundlach H."/>
            <person name="Haberer G."/>
            <person name="Hollister J.D."/>
            <person name="Ossowski S."/>
            <person name="Ottilar R.P."/>
            <person name="Salamov A.A."/>
            <person name="Schneeberger K."/>
            <person name="Spannagl M."/>
            <person name="Wang X."/>
            <person name="Yang L."/>
            <person name="Nasrallah M.E."/>
            <person name="Bergelson J."/>
            <person name="Carrington J.C."/>
            <person name="Gaut B.S."/>
            <person name="Schmutz J."/>
            <person name="Mayer K.F.X."/>
            <person name="Van de Peer Y."/>
            <person name="Grigoriev I.V."/>
            <person name="Nordborg M."/>
            <person name="Weigel D."/>
            <person name="Guo Y.-L."/>
        </authorList>
    </citation>
    <scope>NUCLEOTIDE SEQUENCE [LARGE SCALE GENOMIC DNA]</scope>
    <source>
        <strain evidence="3">cv. MN47</strain>
    </source>
</reference>
<dbReference type="AlphaFoldDB" id="D7M3B4"/>
<protein>
    <submittedName>
        <fullName evidence="2">Predicted protein</fullName>
    </submittedName>
</protein>
<gene>
    <name evidence="2" type="ORF">ARALYDRAFT_663623</name>
</gene>
<sequence>MAEPEPRDDPEYMKNFPNGFLDFDVSDTCFEEDRDFNLEEEPTKINPEICVDVFARKPQVKDSASCSAIINEATKKTYASSSRNREDSSESGEIRRVDNKEDDRNDGDVRKVNTISGLLNSQESDPQQQLTRTNPGSTSSTSDRNNTRQLIGMQSQLSDDHHNLYQHSMASQQNFYQLPVVNQIRGPALVVHNYEPWRLQNTYHQHPSANQMTNPMPGPMWPIQHPMAYQQNFYQHPIGQPRSFAIGQNYSNPRHARPELNQQMLQRVPQTQQPTQSQGSSEQGQDQQQPR</sequence>
<keyword evidence="3" id="KW-1185">Reference proteome</keyword>
<feature type="region of interest" description="Disordered" evidence="1">
    <location>
        <begin position="75"/>
        <end position="147"/>
    </location>
</feature>
<feature type="compositionally biased region" description="Basic and acidic residues" evidence="1">
    <location>
        <begin position="83"/>
        <end position="111"/>
    </location>
</feature>
<dbReference type="Proteomes" id="UP000008694">
    <property type="component" value="Unassembled WGS sequence"/>
</dbReference>
<dbReference type="EMBL" id="GL348718">
    <property type="protein sequence ID" value="EFH51144.1"/>
    <property type="molecule type" value="Genomic_DNA"/>
</dbReference>